<comment type="caution">
    <text evidence="7">The sequence shown here is derived from an EMBL/GenBank/DDBJ whole genome shotgun (WGS) entry which is preliminary data.</text>
</comment>
<dbReference type="Proteomes" id="UP000295707">
    <property type="component" value="Unassembled WGS sequence"/>
</dbReference>
<evidence type="ECO:0000313" key="8">
    <source>
        <dbReference type="Proteomes" id="UP000295707"/>
    </source>
</evidence>
<accession>A0A4R1HEP1</accession>
<evidence type="ECO:0000256" key="2">
    <source>
        <dbReference type="PROSITE-ProRule" id="PRU00169"/>
    </source>
</evidence>
<evidence type="ECO:0000259" key="6">
    <source>
        <dbReference type="PROSITE" id="PS50887"/>
    </source>
</evidence>
<keyword evidence="1 2" id="KW-0597">Phosphoprotein</keyword>
<dbReference type="InterPro" id="IPR001789">
    <property type="entry name" value="Sig_transdc_resp-reg_receiver"/>
</dbReference>
<dbReference type="SMART" id="SM00448">
    <property type="entry name" value="REC"/>
    <property type="match status" value="1"/>
</dbReference>
<dbReference type="PROSITE" id="PS50110">
    <property type="entry name" value="RESPONSE_REGULATORY"/>
    <property type="match status" value="1"/>
</dbReference>
<dbReference type="EMBL" id="SMFX01000001">
    <property type="protein sequence ID" value="TCK19191.1"/>
    <property type="molecule type" value="Genomic_DNA"/>
</dbReference>
<feature type="domain" description="Response regulatory" evidence="5">
    <location>
        <begin position="10"/>
        <end position="126"/>
    </location>
</feature>
<dbReference type="RefSeq" id="WP_165869199.1">
    <property type="nucleotide sequence ID" value="NZ_SMFX01000001.1"/>
</dbReference>
<sequence>MTDSDTDKTTLMVVDDSRLMRVAARKILKNDFIIIEAADGEEAWETLQQHPDIALVMSDLSMPNLDGLGLLKRIRESRFSELPVIIITGAEDDDGSKKTALAAGASDFITKPFESVQLLARAKAQARQKNVQEALQQSEAEKQQLQETSQVEPMTGLANKRAFINHLEENLAYATRHRTELSLILVRIEKYKVLFLRRGKQVAEQLAREVARILANGRRREDTVGHIALDTFGVLLPSANLPGSKRVVNQLTEAIEQLEISIEGVSIPFSVRFGLCNPDIRPGISADEVITQAETRLSSPPAAMSTPVKPATESPNQVRTAVVMTPPAAATESPQEPDVATPAEVQKALDALVNNSRTNTSADTLVRGILPILDNWNLANGQRYDGLVTALRTALEEAETVETATTRPQQPPELVD</sequence>
<name>A0A4R1HEP1_9GAMM</name>
<organism evidence="7 8">
    <name type="scientific">Thiogranum longum</name>
    <dbReference type="NCBI Taxonomy" id="1537524"/>
    <lineage>
        <taxon>Bacteria</taxon>
        <taxon>Pseudomonadati</taxon>
        <taxon>Pseudomonadota</taxon>
        <taxon>Gammaproteobacteria</taxon>
        <taxon>Chromatiales</taxon>
        <taxon>Ectothiorhodospiraceae</taxon>
        <taxon>Thiogranum</taxon>
    </lineage>
</organism>
<dbReference type="InterPro" id="IPR000160">
    <property type="entry name" value="GGDEF_dom"/>
</dbReference>
<dbReference type="CDD" id="cd01949">
    <property type="entry name" value="GGDEF"/>
    <property type="match status" value="1"/>
</dbReference>
<dbReference type="PROSITE" id="PS50887">
    <property type="entry name" value="GGDEF"/>
    <property type="match status" value="1"/>
</dbReference>
<dbReference type="InterPro" id="IPR029787">
    <property type="entry name" value="Nucleotide_cyclase"/>
</dbReference>
<dbReference type="InterPro" id="IPR043128">
    <property type="entry name" value="Rev_trsase/Diguanyl_cyclase"/>
</dbReference>
<feature type="coiled-coil region" evidence="3">
    <location>
        <begin position="121"/>
        <end position="151"/>
    </location>
</feature>
<dbReference type="SUPFAM" id="SSF55073">
    <property type="entry name" value="Nucleotide cyclase"/>
    <property type="match status" value="1"/>
</dbReference>
<dbReference type="PANTHER" id="PTHR44591:SF3">
    <property type="entry name" value="RESPONSE REGULATORY DOMAIN-CONTAINING PROTEIN"/>
    <property type="match status" value="1"/>
</dbReference>
<dbReference type="PANTHER" id="PTHR44591">
    <property type="entry name" value="STRESS RESPONSE REGULATOR PROTEIN 1"/>
    <property type="match status" value="1"/>
</dbReference>
<dbReference type="Pfam" id="PF00072">
    <property type="entry name" value="Response_reg"/>
    <property type="match status" value="1"/>
</dbReference>
<feature type="region of interest" description="Disordered" evidence="4">
    <location>
        <begin position="297"/>
        <end position="317"/>
    </location>
</feature>
<gene>
    <name evidence="7" type="ORF">DFR30_2488</name>
</gene>
<protein>
    <submittedName>
        <fullName evidence="7">Diguanylate cyclase (GGDEF)-like protein</fullName>
    </submittedName>
</protein>
<evidence type="ECO:0000259" key="5">
    <source>
        <dbReference type="PROSITE" id="PS50110"/>
    </source>
</evidence>
<evidence type="ECO:0000256" key="3">
    <source>
        <dbReference type="SAM" id="Coils"/>
    </source>
</evidence>
<proteinExistence type="predicted"/>
<evidence type="ECO:0000256" key="4">
    <source>
        <dbReference type="SAM" id="MobiDB-lite"/>
    </source>
</evidence>
<dbReference type="Gene3D" id="3.40.50.2300">
    <property type="match status" value="1"/>
</dbReference>
<dbReference type="Gene3D" id="3.30.70.270">
    <property type="match status" value="1"/>
</dbReference>
<reference evidence="7 8" key="1">
    <citation type="submission" date="2019-03" db="EMBL/GenBank/DDBJ databases">
        <title>Genomic Encyclopedia of Type Strains, Phase IV (KMG-IV): sequencing the most valuable type-strain genomes for metagenomic binning, comparative biology and taxonomic classification.</title>
        <authorList>
            <person name="Goeker M."/>
        </authorList>
    </citation>
    <scope>NUCLEOTIDE SEQUENCE [LARGE SCALE GENOMIC DNA]</scope>
    <source>
        <strain evidence="7 8">DSM 19610</strain>
    </source>
</reference>
<dbReference type="InterPro" id="IPR050595">
    <property type="entry name" value="Bact_response_regulator"/>
</dbReference>
<evidence type="ECO:0000313" key="7">
    <source>
        <dbReference type="EMBL" id="TCK19191.1"/>
    </source>
</evidence>
<feature type="modified residue" description="4-aspartylphosphate" evidence="2">
    <location>
        <position position="59"/>
    </location>
</feature>
<dbReference type="NCBIfam" id="TIGR00254">
    <property type="entry name" value="GGDEF"/>
    <property type="match status" value="1"/>
</dbReference>
<keyword evidence="8" id="KW-1185">Reference proteome</keyword>
<dbReference type="InterPro" id="IPR011006">
    <property type="entry name" value="CheY-like_superfamily"/>
</dbReference>
<dbReference type="GO" id="GO:0000160">
    <property type="term" value="P:phosphorelay signal transduction system"/>
    <property type="evidence" value="ECO:0007669"/>
    <property type="project" value="InterPro"/>
</dbReference>
<dbReference type="AlphaFoldDB" id="A0A4R1HEP1"/>
<dbReference type="SUPFAM" id="SSF52172">
    <property type="entry name" value="CheY-like"/>
    <property type="match status" value="1"/>
</dbReference>
<feature type="domain" description="GGDEF" evidence="6">
    <location>
        <begin position="179"/>
        <end position="313"/>
    </location>
</feature>
<dbReference type="SMART" id="SM00267">
    <property type="entry name" value="GGDEF"/>
    <property type="match status" value="1"/>
</dbReference>
<evidence type="ECO:0000256" key="1">
    <source>
        <dbReference type="ARBA" id="ARBA00022553"/>
    </source>
</evidence>
<dbReference type="Pfam" id="PF00990">
    <property type="entry name" value="GGDEF"/>
    <property type="match status" value="1"/>
</dbReference>
<keyword evidence="3" id="KW-0175">Coiled coil</keyword>